<evidence type="ECO:0000256" key="1">
    <source>
        <dbReference type="ARBA" id="ARBA00004123"/>
    </source>
</evidence>
<keyword evidence="3" id="KW-0238">DNA-binding</keyword>
<evidence type="ECO:0000313" key="7">
    <source>
        <dbReference type="Proteomes" id="UP000785200"/>
    </source>
</evidence>
<evidence type="ECO:0000256" key="4">
    <source>
        <dbReference type="ARBA" id="ARBA00023163"/>
    </source>
</evidence>
<name>A0A9P6VE60_9HELO</name>
<comment type="caution">
    <text evidence="6">The sequence shown here is derived from an EMBL/GenBank/DDBJ whole genome shotgun (WGS) entry which is preliminary data.</text>
</comment>
<comment type="subcellular location">
    <subcellularLocation>
        <location evidence="1">Nucleus</location>
    </subcellularLocation>
</comment>
<keyword evidence="5" id="KW-0539">Nucleus</keyword>
<dbReference type="AlphaFoldDB" id="A0A9P6VE60"/>
<reference evidence="6" key="1">
    <citation type="submission" date="2019-07" db="EMBL/GenBank/DDBJ databases">
        <title>Hyphodiscus hymeniophilus genome sequencing and assembly.</title>
        <authorList>
            <person name="Kramer G."/>
            <person name="Nodwell J."/>
        </authorList>
    </citation>
    <scope>NUCLEOTIDE SEQUENCE</scope>
    <source>
        <strain evidence="6">ATCC 34498</strain>
    </source>
</reference>
<dbReference type="OrthoDB" id="1600564at2759"/>
<dbReference type="EMBL" id="VNKQ01000016">
    <property type="protein sequence ID" value="KAG0646233.1"/>
    <property type="molecule type" value="Genomic_DNA"/>
</dbReference>
<dbReference type="InterPro" id="IPR051089">
    <property type="entry name" value="prtT"/>
</dbReference>
<keyword evidence="2" id="KW-0805">Transcription regulation</keyword>
<dbReference type="GO" id="GO:0000981">
    <property type="term" value="F:DNA-binding transcription factor activity, RNA polymerase II-specific"/>
    <property type="evidence" value="ECO:0007669"/>
    <property type="project" value="TreeGrafter"/>
</dbReference>
<accession>A0A9P6VE60</accession>
<evidence type="ECO:0000256" key="5">
    <source>
        <dbReference type="ARBA" id="ARBA00023242"/>
    </source>
</evidence>
<gene>
    <name evidence="6" type="ORF">D0Z07_8180</name>
</gene>
<dbReference type="PANTHER" id="PTHR31845">
    <property type="entry name" value="FINGER DOMAIN PROTEIN, PUTATIVE-RELATED"/>
    <property type="match status" value="1"/>
</dbReference>
<keyword evidence="4" id="KW-0804">Transcription</keyword>
<evidence type="ECO:0000256" key="2">
    <source>
        <dbReference type="ARBA" id="ARBA00023015"/>
    </source>
</evidence>
<proteinExistence type="predicted"/>
<sequence length="495" mass="55990">MRVGNAKGEWIFVLVAAFNANFEIPRSVPDSNVERLEQKLDSLVSLIESTHEVGSNQRKQSSTLDHVITSSATTQPSVSQSPRNVESYGSAGGLYFSSESQHLQSILSNNFMPNFARANALLDFFRSQMSSHFPFVVIPQSVFAEELYRDTPLLFISILAIASRDSVQQEGLGKLFIKEFTERMFVNCERNLDLLLGILTYAGWFVSSGISASLSFRKIDSYLKHLPHVDDCVRHIEEFGNHPDDISAVAIIKLQIITEHIYQNSWHINTELREMNSGTTFIVNTLQQELKRFAEDLSREQANSSMILMHYHMAEIAIYEAGMRTSHLSTCAVPKFKRLELLSACLQAWKAYFDTFLSIQVADYVTMSLPTWSTLTRSLGILHILSKLEYPGWSLDYVRETIDFVTVLGQVSERLDSLKTLVGFEKLDTFSPTARRMNLVKLYVEGRLGGESANDMTLEPNTFLDDGMISEGDELSGMFQYLDDEWMGNMLDPPE</sequence>
<evidence type="ECO:0000256" key="3">
    <source>
        <dbReference type="ARBA" id="ARBA00023125"/>
    </source>
</evidence>
<keyword evidence="7" id="KW-1185">Reference proteome</keyword>
<evidence type="ECO:0000313" key="6">
    <source>
        <dbReference type="EMBL" id="KAG0646233.1"/>
    </source>
</evidence>
<dbReference type="PANTHER" id="PTHR31845:SF32">
    <property type="entry name" value="MISCELLANEOUS ZN(II)2CYS6 TRANSCRIPTION FACTOR (EUROFUNG)-RELATED"/>
    <property type="match status" value="1"/>
</dbReference>
<dbReference type="Proteomes" id="UP000785200">
    <property type="component" value="Unassembled WGS sequence"/>
</dbReference>
<organism evidence="6 7">
    <name type="scientific">Hyphodiscus hymeniophilus</name>
    <dbReference type="NCBI Taxonomy" id="353542"/>
    <lineage>
        <taxon>Eukaryota</taxon>
        <taxon>Fungi</taxon>
        <taxon>Dikarya</taxon>
        <taxon>Ascomycota</taxon>
        <taxon>Pezizomycotina</taxon>
        <taxon>Leotiomycetes</taxon>
        <taxon>Helotiales</taxon>
        <taxon>Hyphodiscaceae</taxon>
        <taxon>Hyphodiscus</taxon>
    </lineage>
</organism>
<protein>
    <submittedName>
        <fullName evidence="6">Transcription factor</fullName>
    </submittedName>
</protein>
<dbReference type="GO" id="GO:0005634">
    <property type="term" value="C:nucleus"/>
    <property type="evidence" value="ECO:0007669"/>
    <property type="project" value="UniProtKB-SubCell"/>
</dbReference>
<dbReference type="GO" id="GO:0000976">
    <property type="term" value="F:transcription cis-regulatory region binding"/>
    <property type="evidence" value="ECO:0007669"/>
    <property type="project" value="TreeGrafter"/>
</dbReference>